<evidence type="ECO:0000313" key="11">
    <source>
        <dbReference type="EMBL" id="OTP99817.1"/>
    </source>
</evidence>
<evidence type="ECO:0000256" key="3">
    <source>
        <dbReference type="ARBA" id="ARBA00022679"/>
    </source>
</evidence>
<comment type="pathway">
    <text evidence="10">Lipid metabolism; phospholipid metabolism.</text>
</comment>
<evidence type="ECO:0000313" key="12">
    <source>
        <dbReference type="EMBL" id="OTQ09791.1"/>
    </source>
</evidence>
<evidence type="ECO:0000256" key="10">
    <source>
        <dbReference type="HAMAP-Rule" id="MF_01043"/>
    </source>
</evidence>
<keyword evidence="11" id="KW-0012">Acyltransferase</keyword>
<dbReference type="PANTHER" id="PTHR30309">
    <property type="entry name" value="INNER MEMBRANE PROTEIN YGIH"/>
    <property type="match status" value="1"/>
</dbReference>
<comment type="catalytic activity">
    <reaction evidence="10">
        <text>an acyl phosphate + sn-glycerol 3-phosphate = a 1-acyl-sn-glycero-3-phosphate + phosphate</text>
        <dbReference type="Rhea" id="RHEA:34075"/>
        <dbReference type="ChEBI" id="CHEBI:43474"/>
        <dbReference type="ChEBI" id="CHEBI:57597"/>
        <dbReference type="ChEBI" id="CHEBI:57970"/>
        <dbReference type="ChEBI" id="CHEBI:59918"/>
        <dbReference type="EC" id="2.3.1.275"/>
    </reaction>
</comment>
<keyword evidence="6 10" id="KW-0443">Lipid metabolism</keyword>
<evidence type="ECO:0000313" key="14">
    <source>
        <dbReference type="Proteomes" id="UP000194977"/>
    </source>
</evidence>
<keyword evidence="3 10" id="KW-0808">Transferase</keyword>
<comment type="caution">
    <text evidence="11">The sequence shown here is derived from an EMBL/GenBank/DDBJ whole genome shotgun (WGS) entry which is preliminary data.</text>
</comment>
<dbReference type="EMBL" id="NARP01000013">
    <property type="protein sequence ID" value="OTP99817.1"/>
    <property type="molecule type" value="Genomic_DNA"/>
</dbReference>
<evidence type="ECO:0000256" key="6">
    <source>
        <dbReference type="ARBA" id="ARBA00023098"/>
    </source>
</evidence>
<dbReference type="UniPathway" id="UPA00085"/>
<dbReference type="HAMAP" id="MF_01043">
    <property type="entry name" value="PlsY"/>
    <property type="match status" value="1"/>
</dbReference>
<evidence type="ECO:0000313" key="13">
    <source>
        <dbReference type="Proteomes" id="UP000194800"/>
    </source>
</evidence>
<comment type="similarity">
    <text evidence="10">Belongs to the PlsY family.</text>
</comment>
<keyword evidence="9 10" id="KW-1208">Phospholipid metabolism</keyword>
<protein>
    <recommendedName>
        <fullName evidence="10">Glycerol-3-phosphate acyltransferase</fullName>
    </recommendedName>
    <alternativeName>
        <fullName evidence="10">Acyl-PO4 G3P acyltransferase</fullName>
    </alternativeName>
    <alternativeName>
        <fullName evidence="10">Acyl-phosphate--glycerol-3-phosphate acyltransferase</fullName>
    </alternativeName>
    <alternativeName>
        <fullName evidence="10">G3P acyltransferase</fullName>
        <shortName evidence="10">GPAT</shortName>
        <ecNumber evidence="10">2.3.1.275</ecNumber>
    </alternativeName>
    <alternativeName>
        <fullName evidence="10">Lysophosphatidic acid synthase</fullName>
        <shortName evidence="10">LPA synthase</shortName>
    </alternativeName>
</protein>
<proteinExistence type="inferred from homology"/>
<organism evidence="11 14">
    <name type="scientific">Gilliamella apicola</name>
    <dbReference type="NCBI Taxonomy" id="1196095"/>
    <lineage>
        <taxon>Bacteria</taxon>
        <taxon>Pseudomonadati</taxon>
        <taxon>Pseudomonadota</taxon>
        <taxon>Gammaproteobacteria</taxon>
        <taxon>Orbales</taxon>
        <taxon>Orbaceae</taxon>
        <taxon>Gilliamella</taxon>
    </lineage>
</organism>
<keyword evidence="8 10" id="KW-0594">Phospholipid biosynthesis</keyword>
<name>A0A242NIS1_9GAMM</name>
<dbReference type="Pfam" id="PF02660">
    <property type="entry name" value="G3P_acyltransf"/>
    <property type="match status" value="1"/>
</dbReference>
<dbReference type="Proteomes" id="UP000194977">
    <property type="component" value="Unassembled WGS sequence"/>
</dbReference>
<dbReference type="EMBL" id="NART01000031">
    <property type="protein sequence ID" value="OTQ09791.1"/>
    <property type="molecule type" value="Genomic_DNA"/>
</dbReference>
<dbReference type="GO" id="GO:0005886">
    <property type="term" value="C:plasma membrane"/>
    <property type="evidence" value="ECO:0007669"/>
    <property type="project" value="UniProtKB-SubCell"/>
</dbReference>
<evidence type="ECO:0000256" key="4">
    <source>
        <dbReference type="ARBA" id="ARBA00022692"/>
    </source>
</evidence>
<dbReference type="AlphaFoldDB" id="A0A242NIS1"/>
<evidence type="ECO:0000256" key="1">
    <source>
        <dbReference type="ARBA" id="ARBA00022475"/>
    </source>
</evidence>
<keyword evidence="1 10" id="KW-1003">Cell membrane</keyword>
<keyword evidence="13" id="KW-1185">Reference proteome</keyword>
<dbReference type="PANTHER" id="PTHR30309:SF0">
    <property type="entry name" value="GLYCEROL-3-PHOSPHATE ACYLTRANSFERASE-RELATED"/>
    <property type="match status" value="1"/>
</dbReference>
<feature type="transmembrane region" description="Helical" evidence="10">
    <location>
        <begin position="55"/>
        <end position="74"/>
    </location>
</feature>
<keyword evidence="7 10" id="KW-0472">Membrane</keyword>
<feature type="transmembrane region" description="Helical" evidence="10">
    <location>
        <begin position="138"/>
        <end position="158"/>
    </location>
</feature>
<feature type="transmembrane region" description="Helical" evidence="10">
    <location>
        <begin position="112"/>
        <end position="132"/>
    </location>
</feature>
<keyword evidence="4 10" id="KW-0812">Transmembrane</keyword>
<sequence length="202" mass="22101">MTLLVLLMIIIAYFTGSLSGALIISRIMHLPNPSEHGSHNPGATNMLRINGKLPAIMVLVFDMLKGAIPVYVAYRMGISPFFLGIVGIAACLGHIFPCFFDFHGGKGVATALGMMIPIGLDFTGCFILTWLLTVLVTGYSSVASIVAFLFTPLFVWLFKPELTLPVTMLSCVILIRHSSNVIRLFRGQEPKSLHFKSKSKNK</sequence>
<feature type="transmembrane region" description="Helical" evidence="10">
    <location>
        <begin position="80"/>
        <end position="100"/>
    </location>
</feature>
<evidence type="ECO:0000256" key="7">
    <source>
        <dbReference type="ARBA" id="ARBA00023136"/>
    </source>
</evidence>
<feature type="transmembrane region" description="Helical" evidence="10">
    <location>
        <begin position="6"/>
        <end position="24"/>
    </location>
</feature>
<gene>
    <name evidence="10" type="primary">plsY</name>
    <name evidence="12" type="ORF">B6C91_07920</name>
    <name evidence="11" type="ORF">B6D08_06120</name>
</gene>
<dbReference type="Proteomes" id="UP000194800">
    <property type="component" value="Unassembled WGS sequence"/>
</dbReference>
<comment type="subunit">
    <text evidence="10">Probably interacts with PlsX.</text>
</comment>
<dbReference type="OrthoDB" id="9777124at2"/>
<dbReference type="GO" id="GO:0043772">
    <property type="term" value="F:acyl-phosphate glycerol-3-phosphate acyltransferase activity"/>
    <property type="evidence" value="ECO:0007669"/>
    <property type="project" value="UniProtKB-UniRule"/>
</dbReference>
<keyword evidence="2 10" id="KW-0444">Lipid biosynthesis</keyword>
<dbReference type="InterPro" id="IPR003811">
    <property type="entry name" value="G3P_acylTferase_PlsY"/>
</dbReference>
<dbReference type="SMART" id="SM01207">
    <property type="entry name" value="G3P_acyltransf"/>
    <property type="match status" value="1"/>
</dbReference>
<comment type="function">
    <text evidence="10">Catalyzes the transfer of an acyl group from acyl-phosphate (acyl-PO(4)) to glycerol-3-phosphate (G3P) to form lysophosphatidic acid (LPA). This enzyme utilizes acyl-phosphate as fatty acyl donor, but not acyl-CoA or acyl-ACP.</text>
</comment>
<keyword evidence="5 10" id="KW-1133">Transmembrane helix</keyword>
<dbReference type="NCBIfam" id="TIGR00023">
    <property type="entry name" value="glycerol-3-phosphate 1-O-acyltransferase PlsY"/>
    <property type="match status" value="1"/>
</dbReference>
<evidence type="ECO:0000256" key="5">
    <source>
        <dbReference type="ARBA" id="ARBA00022989"/>
    </source>
</evidence>
<evidence type="ECO:0000256" key="8">
    <source>
        <dbReference type="ARBA" id="ARBA00023209"/>
    </source>
</evidence>
<dbReference type="RefSeq" id="WP_086271972.1">
    <property type="nucleotide sequence ID" value="NZ_JBHZLC010000016.1"/>
</dbReference>
<dbReference type="EC" id="2.3.1.275" evidence="10"/>
<evidence type="ECO:0000256" key="9">
    <source>
        <dbReference type="ARBA" id="ARBA00023264"/>
    </source>
</evidence>
<evidence type="ECO:0000256" key="2">
    <source>
        <dbReference type="ARBA" id="ARBA00022516"/>
    </source>
</evidence>
<reference evidence="13 14" key="1">
    <citation type="submission" date="2017-03" db="EMBL/GenBank/DDBJ databases">
        <title>Comparative genomics of honeybee gut symbionts reveal geographically distinct and subgroup specific antibiotic resistance.</title>
        <authorList>
            <person name="Ludvigsen J."/>
            <person name="Porcellato D."/>
            <person name="Labee-Lund T.M."/>
            <person name="Amdam G.V."/>
            <person name="Rudi K."/>
        </authorList>
    </citation>
    <scope>NUCLEOTIDE SEQUENCE [LARGE SCALE GENOMIC DNA]</scope>
    <source>
        <strain evidence="11 14">A-7-12</strain>
        <strain evidence="12 13">A-9-12</strain>
    </source>
</reference>
<dbReference type="GO" id="GO:0008654">
    <property type="term" value="P:phospholipid biosynthetic process"/>
    <property type="evidence" value="ECO:0007669"/>
    <property type="project" value="UniProtKB-UniRule"/>
</dbReference>
<comment type="subcellular location">
    <subcellularLocation>
        <location evidence="10">Cell membrane</location>
        <topology evidence="10">Multi-pass membrane protein</topology>
    </subcellularLocation>
</comment>
<accession>A0A242NIS1</accession>